<dbReference type="SUPFAM" id="SSF51182">
    <property type="entry name" value="RmlC-like cupins"/>
    <property type="match status" value="1"/>
</dbReference>
<dbReference type="Gene3D" id="2.60.120.10">
    <property type="entry name" value="Jelly Rolls"/>
    <property type="match status" value="1"/>
</dbReference>
<dbReference type="GO" id="GO:0019305">
    <property type="term" value="P:dTDP-rhamnose biosynthetic process"/>
    <property type="evidence" value="ECO:0007669"/>
    <property type="project" value="TreeGrafter"/>
</dbReference>
<evidence type="ECO:0000313" key="2">
    <source>
        <dbReference type="EMBL" id="CAB4778287.1"/>
    </source>
</evidence>
<dbReference type="Pfam" id="PF00908">
    <property type="entry name" value="dTDP_sugar_isom"/>
    <property type="match status" value="1"/>
</dbReference>
<proteinExistence type="predicted"/>
<accession>A0A6J7D4N8</accession>
<dbReference type="EMBL" id="CAEZWM010000076">
    <property type="protein sequence ID" value="CAB4656933.1"/>
    <property type="molecule type" value="Genomic_DNA"/>
</dbReference>
<dbReference type="InterPro" id="IPR011051">
    <property type="entry name" value="RmlC_Cupin_sf"/>
</dbReference>
<evidence type="ECO:0000313" key="3">
    <source>
        <dbReference type="EMBL" id="CAB4865962.1"/>
    </source>
</evidence>
<dbReference type="PANTHER" id="PTHR21047">
    <property type="entry name" value="DTDP-6-DEOXY-D-GLUCOSE-3,5 EPIMERASE"/>
    <property type="match status" value="1"/>
</dbReference>
<dbReference type="AlphaFoldDB" id="A0A6J7D4N8"/>
<dbReference type="GO" id="GO:0008830">
    <property type="term" value="F:dTDP-4-dehydrorhamnose 3,5-epimerase activity"/>
    <property type="evidence" value="ECO:0007669"/>
    <property type="project" value="InterPro"/>
</dbReference>
<dbReference type="EMBL" id="CAEZZU010000084">
    <property type="protein sequence ID" value="CAB4778287.1"/>
    <property type="molecule type" value="Genomic_DNA"/>
</dbReference>
<sequence>MATVTESDVIAGVYLVDPTIHGDERGYFIETYRRQWFPQGREMIQGNRGDRQEGCIVGLHYHLHQADYWYIPYGRARVVLHDLRVGGPTDGATLCLDLGLREDGTHNHGGIFIPPGIAHGFASLTDMTITYLVDGYYNAQDELGVAWDDPEIAADWGLANPILSERDATNPLRSEIEPRVRPAWAMRT</sequence>
<reference evidence="3" key="1">
    <citation type="submission" date="2020-05" db="EMBL/GenBank/DDBJ databases">
        <authorList>
            <person name="Chiriac C."/>
            <person name="Salcher M."/>
            <person name="Ghai R."/>
            <person name="Kavagutti S V."/>
        </authorList>
    </citation>
    <scope>NUCLEOTIDE SEQUENCE</scope>
</reference>
<dbReference type="GO" id="GO:0000271">
    <property type="term" value="P:polysaccharide biosynthetic process"/>
    <property type="evidence" value="ECO:0007669"/>
    <property type="project" value="TreeGrafter"/>
</dbReference>
<name>A0A6J7D4N8_9ZZZZ</name>
<dbReference type="InterPro" id="IPR000888">
    <property type="entry name" value="RmlC-like"/>
</dbReference>
<dbReference type="PANTHER" id="PTHR21047:SF2">
    <property type="entry name" value="THYMIDINE DIPHOSPHO-4-KETO-RHAMNOSE 3,5-EPIMERASE"/>
    <property type="match status" value="1"/>
</dbReference>
<gene>
    <name evidence="1" type="ORF">UFOPK2242_00732</name>
    <name evidence="2" type="ORF">UFOPK2925_00685</name>
    <name evidence="3" type="ORF">UFOPK3317_00655</name>
</gene>
<dbReference type="EMBL" id="CAFBLK010000092">
    <property type="protein sequence ID" value="CAB4865962.1"/>
    <property type="molecule type" value="Genomic_DNA"/>
</dbReference>
<dbReference type="InterPro" id="IPR014710">
    <property type="entry name" value="RmlC-like_jellyroll"/>
</dbReference>
<protein>
    <submittedName>
        <fullName evidence="3">Unannotated protein</fullName>
    </submittedName>
</protein>
<dbReference type="GO" id="GO:0005829">
    <property type="term" value="C:cytosol"/>
    <property type="evidence" value="ECO:0007669"/>
    <property type="project" value="TreeGrafter"/>
</dbReference>
<organism evidence="3">
    <name type="scientific">freshwater metagenome</name>
    <dbReference type="NCBI Taxonomy" id="449393"/>
    <lineage>
        <taxon>unclassified sequences</taxon>
        <taxon>metagenomes</taxon>
        <taxon>ecological metagenomes</taxon>
    </lineage>
</organism>
<evidence type="ECO:0000313" key="1">
    <source>
        <dbReference type="EMBL" id="CAB4656933.1"/>
    </source>
</evidence>